<protein>
    <recommendedName>
        <fullName evidence="3">Methyltransferase type 11 domain-containing protein</fullName>
    </recommendedName>
</protein>
<evidence type="ECO:0000313" key="1">
    <source>
        <dbReference type="EMBL" id="UUF09471.1"/>
    </source>
</evidence>
<name>A0A9Q9CQ44_9FIRM</name>
<dbReference type="SUPFAM" id="SSF53335">
    <property type="entry name" value="S-adenosyl-L-methionine-dependent methyltransferases"/>
    <property type="match status" value="1"/>
</dbReference>
<evidence type="ECO:0000313" key="2">
    <source>
        <dbReference type="Proteomes" id="UP001058072"/>
    </source>
</evidence>
<proteinExistence type="predicted"/>
<accession>A0A9Q9CQ44</accession>
<dbReference type="Proteomes" id="UP001058072">
    <property type="component" value="Chromosome"/>
</dbReference>
<organism evidence="1 2">
    <name type="scientific">Turicibacter bilis</name>
    <dbReference type="NCBI Taxonomy" id="2735723"/>
    <lineage>
        <taxon>Bacteria</taxon>
        <taxon>Bacillati</taxon>
        <taxon>Bacillota</taxon>
        <taxon>Erysipelotrichia</taxon>
        <taxon>Erysipelotrichales</taxon>
        <taxon>Turicibacteraceae</taxon>
        <taxon>Turicibacter</taxon>
    </lineage>
</organism>
<reference evidence="1" key="1">
    <citation type="submission" date="2021-03" db="EMBL/GenBank/DDBJ databases">
        <title>Comparative Genomics and Metabolomics in the genus Turicibacter.</title>
        <authorList>
            <person name="Maki J."/>
            <person name="Looft T."/>
        </authorList>
    </citation>
    <scope>NUCLEOTIDE SEQUENCE</scope>
    <source>
        <strain evidence="1">ISU324</strain>
    </source>
</reference>
<dbReference type="AlphaFoldDB" id="A0A9Q9CQ44"/>
<dbReference type="Gene3D" id="3.40.50.150">
    <property type="entry name" value="Vaccinia Virus protein VP39"/>
    <property type="match status" value="1"/>
</dbReference>
<evidence type="ECO:0008006" key="3">
    <source>
        <dbReference type="Google" id="ProtNLM"/>
    </source>
</evidence>
<gene>
    <name evidence="1" type="ORF">J0J70_05845</name>
</gene>
<dbReference type="InterPro" id="IPR029063">
    <property type="entry name" value="SAM-dependent_MTases_sf"/>
</dbReference>
<dbReference type="RefSeq" id="WP_212724880.1">
    <property type="nucleotide sequence ID" value="NZ_CP071250.1"/>
</dbReference>
<dbReference type="EMBL" id="CP071250">
    <property type="protein sequence ID" value="UUF09471.1"/>
    <property type="molecule type" value="Genomic_DNA"/>
</dbReference>
<sequence length="286" mass="33707">MTYTICNIDKMILTSVTNNNLKMVPYPSHQYDLVYMFQRYSLNPESFIQWFIKKMNLTGNEVALELGCFSKIYWTHNLEYAQFFQKLYLVDEKIDNILQAKRILKKHSNINMTLHHSEGLDIENQTVDLVYSSNLDLKLDCYHPSLLSEVIRVLKADGTFYYTHILEDYYASIYRLLEEYDLNLYVNQLLSRHLQSNIQEVEQLLASTFSTIESSEYQTQWMVDNVDDLIGFILCDPEFKDIKNQIFKSGISKFRTFLQNKIEKLGGISVIRRVIVISCTQKRIYS</sequence>